<sequence length="68" mass="7728">MWHGSSRIAEVHDDFCVKSKIEDTGYRVNPGVHISRLKPRALFPKRPTIPIEISEKLVGAGVRSFYFS</sequence>
<evidence type="ECO:0000313" key="2">
    <source>
        <dbReference type="Proteomes" id="UP000198211"/>
    </source>
</evidence>
<protein>
    <submittedName>
        <fullName evidence="1">Uncharacterized protein</fullName>
    </submittedName>
</protein>
<dbReference type="EMBL" id="NBNE01013867">
    <property type="protein sequence ID" value="OWY94771.1"/>
    <property type="molecule type" value="Genomic_DNA"/>
</dbReference>
<comment type="caution">
    <text evidence="1">The sequence shown here is derived from an EMBL/GenBank/DDBJ whole genome shotgun (WGS) entry which is preliminary data.</text>
</comment>
<reference evidence="2" key="1">
    <citation type="submission" date="2017-03" db="EMBL/GenBank/DDBJ databases">
        <title>Phytopthora megakarya and P. palmivora, two closely related causual agents of cacao black pod achieved similar genome size and gene model numbers by different mechanisms.</title>
        <authorList>
            <person name="Ali S."/>
            <person name="Shao J."/>
            <person name="Larry D.J."/>
            <person name="Kronmiller B."/>
            <person name="Shen D."/>
            <person name="Strem M.D."/>
            <person name="Melnick R.L."/>
            <person name="Guiltinan M.J."/>
            <person name="Tyler B.M."/>
            <person name="Meinhardt L.W."/>
            <person name="Bailey B.A."/>
        </authorList>
    </citation>
    <scope>NUCLEOTIDE SEQUENCE [LARGE SCALE GENOMIC DNA]</scope>
    <source>
        <strain evidence="2">zdho120</strain>
    </source>
</reference>
<name>A0A225UP99_9STRA</name>
<proteinExistence type="predicted"/>
<dbReference type="OrthoDB" id="1939135at2759"/>
<dbReference type="Proteomes" id="UP000198211">
    <property type="component" value="Unassembled WGS sequence"/>
</dbReference>
<dbReference type="AlphaFoldDB" id="A0A225UP99"/>
<organism evidence="1 2">
    <name type="scientific">Phytophthora megakarya</name>
    <dbReference type="NCBI Taxonomy" id="4795"/>
    <lineage>
        <taxon>Eukaryota</taxon>
        <taxon>Sar</taxon>
        <taxon>Stramenopiles</taxon>
        <taxon>Oomycota</taxon>
        <taxon>Peronosporomycetes</taxon>
        <taxon>Peronosporales</taxon>
        <taxon>Peronosporaceae</taxon>
        <taxon>Phytophthora</taxon>
    </lineage>
</organism>
<keyword evidence="2" id="KW-1185">Reference proteome</keyword>
<evidence type="ECO:0000313" key="1">
    <source>
        <dbReference type="EMBL" id="OWY94771.1"/>
    </source>
</evidence>
<accession>A0A225UP99</accession>
<gene>
    <name evidence="1" type="ORF">PHMEG_00035410</name>
</gene>